<feature type="compositionally biased region" description="Basic and acidic residues" evidence="1">
    <location>
        <begin position="307"/>
        <end position="319"/>
    </location>
</feature>
<feature type="compositionally biased region" description="Basic and acidic residues" evidence="1">
    <location>
        <begin position="25"/>
        <end position="51"/>
    </location>
</feature>
<dbReference type="GO" id="GO:0007005">
    <property type="term" value="P:mitochondrion organization"/>
    <property type="evidence" value="ECO:0007669"/>
    <property type="project" value="InterPro"/>
</dbReference>
<feature type="compositionally biased region" description="Basic and acidic residues" evidence="1">
    <location>
        <begin position="726"/>
        <end position="738"/>
    </location>
</feature>
<feature type="compositionally biased region" description="Basic and acidic residues" evidence="1">
    <location>
        <begin position="380"/>
        <end position="398"/>
    </location>
</feature>
<feature type="compositionally biased region" description="Basic and acidic residues" evidence="1">
    <location>
        <begin position="542"/>
        <end position="561"/>
    </location>
</feature>
<dbReference type="PANTHER" id="PTHR16451">
    <property type="entry name" value="MITOCHONDRIAL DYNAMICS PROTEINS 49/51 FAMILY MEMBER"/>
    <property type="match status" value="1"/>
</dbReference>
<evidence type="ECO:0000313" key="2">
    <source>
        <dbReference type="Proteomes" id="UP000050794"/>
    </source>
</evidence>
<accession>A0A183VHE4</accession>
<evidence type="ECO:0000313" key="3">
    <source>
        <dbReference type="WBParaSite" id="TCNE_0002016801-mRNA-1"/>
    </source>
</evidence>
<feature type="compositionally biased region" description="Basic and acidic residues" evidence="1">
    <location>
        <begin position="355"/>
        <end position="365"/>
    </location>
</feature>
<feature type="compositionally biased region" description="Basic and acidic residues" evidence="1">
    <location>
        <begin position="410"/>
        <end position="435"/>
    </location>
</feature>
<dbReference type="GO" id="GO:0005741">
    <property type="term" value="C:mitochondrial outer membrane"/>
    <property type="evidence" value="ECO:0007669"/>
    <property type="project" value="InterPro"/>
</dbReference>
<feature type="region of interest" description="Disordered" evidence="1">
    <location>
        <begin position="187"/>
        <end position="242"/>
    </location>
</feature>
<dbReference type="PANTHER" id="PTHR16451:SF7">
    <property type="entry name" value="MAB-21-LIKE HHH_H2TH-LIKE DOMAIN-CONTAINING PROTEIN"/>
    <property type="match status" value="1"/>
</dbReference>
<feature type="compositionally biased region" description="Basic and acidic residues" evidence="1">
    <location>
        <begin position="106"/>
        <end position="135"/>
    </location>
</feature>
<feature type="compositionally biased region" description="Basic and acidic residues" evidence="1">
    <location>
        <begin position="187"/>
        <end position="221"/>
    </location>
</feature>
<keyword evidence="2" id="KW-1185">Reference proteome</keyword>
<organism evidence="2 3">
    <name type="scientific">Toxocara canis</name>
    <name type="common">Canine roundworm</name>
    <dbReference type="NCBI Taxonomy" id="6265"/>
    <lineage>
        <taxon>Eukaryota</taxon>
        <taxon>Metazoa</taxon>
        <taxon>Ecdysozoa</taxon>
        <taxon>Nematoda</taxon>
        <taxon>Chromadorea</taxon>
        <taxon>Rhabditida</taxon>
        <taxon>Spirurina</taxon>
        <taxon>Ascaridomorpha</taxon>
        <taxon>Ascaridoidea</taxon>
        <taxon>Toxocaridae</taxon>
        <taxon>Toxocara</taxon>
    </lineage>
</organism>
<feature type="region of interest" description="Disordered" evidence="1">
    <location>
        <begin position="307"/>
        <end position="441"/>
    </location>
</feature>
<dbReference type="GO" id="GO:0090141">
    <property type="term" value="P:positive regulation of mitochondrial fission"/>
    <property type="evidence" value="ECO:0007669"/>
    <property type="project" value="TreeGrafter"/>
</dbReference>
<feature type="compositionally biased region" description="Basic and acidic residues" evidence="1">
    <location>
        <begin position="590"/>
        <end position="599"/>
    </location>
</feature>
<reference evidence="3" key="1">
    <citation type="submission" date="2016-06" db="UniProtKB">
        <authorList>
            <consortium name="WormBaseParasite"/>
        </authorList>
    </citation>
    <scope>IDENTIFICATION</scope>
</reference>
<feature type="region of interest" description="Disordered" evidence="1">
    <location>
        <begin position="24"/>
        <end position="148"/>
    </location>
</feature>
<evidence type="ECO:0000256" key="1">
    <source>
        <dbReference type="SAM" id="MobiDB-lite"/>
    </source>
</evidence>
<dbReference type="Proteomes" id="UP000050794">
    <property type="component" value="Unassembled WGS sequence"/>
</dbReference>
<sequence length="826" mass="92940">LEIRTSGAQKQPIADQALVAPAVAESDKVGGEQPDEAKFEERREDVEERLIGEAQKAAAPAVEREYQYEMREEVLPAERSLESPEGGARSPTKEDFGEHAAPMAKGEQHEYLWDTAEGKLSTEPKEIREEGGRQEEGDEAELEKEPSLGDKIFGFAKKAGMVAGGAVAAPVALAATGALAAYDAISKHRTEDEEPKLYPEGEDVFKKELSPKEEPDQKTRIDVVPSETQPAEIRQKEEALATEVEEGATLDVEDEYHLGFREYHDRDMDMTQDVILSEELTREEQLAESEASFPRAKEYEYHYEIREEISPSREQKEPFLEEAPISGEHITGEREEPVAAPTERAPEMYEVEEDLIPREQLSRDEELVESTASFPPVKQYEYRYEEEVSPSREQKEPFVEEAPVSSTAPEAEKLAEEEPREGQFEERPRDEREGVVGETYIEGAPAAEYKYRYEISDEHITAEREEPVAAPTERAPEMYEVEEDLIPHEQLSRDAELVGSTASFPPVKQYEYRHDEGLEIRTSGAQKQPIADQALVAPAVAESDKVGGEQPDEAKFEERREDVEERLIGEAQKAAAPAVEREYQYEMREEVLPAERSLESPEGGARSPTKEDFGEHAAPMAKGEQHEYLWDTAEGKLSTEPKEIREEGGRQEEGDEAELEKEPSLGDKIFGFAKKAGMVAGGAVAAPVALAATGALAAYDAISKHRTEDEEPKLYPEGEDVFKKELSPKEEPDQKTRIDVVPSETQPAEIRQKEEALATEVEEGATLDVEDEYHLGFREYHDRDMDMTQDVILSEELTREEQLAESEASFPRAKEYEYHYEIREEI</sequence>
<dbReference type="InterPro" id="IPR045909">
    <property type="entry name" value="MID49/MID51"/>
</dbReference>
<dbReference type="AlphaFoldDB" id="A0A183VHE4"/>
<protein>
    <submittedName>
        <fullName evidence="3">Microtubule-associated protein</fullName>
    </submittedName>
</protein>
<feature type="region of interest" description="Disordered" evidence="1">
    <location>
        <begin position="522"/>
        <end position="561"/>
    </location>
</feature>
<dbReference type="WBParaSite" id="TCNE_0002016801-mRNA-1">
    <property type="protein sequence ID" value="TCNE_0002016801-mRNA-1"/>
    <property type="gene ID" value="TCNE_0002016801"/>
</dbReference>
<feature type="region of interest" description="Disordered" evidence="1">
    <location>
        <begin position="726"/>
        <end position="759"/>
    </location>
</feature>
<feature type="compositionally biased region" description="Basic and acidic residues" evidence="1">
    <location>
        <begin position="62"/>
        <end position="82"/>
    </location>
</feature>
<feature type="region of interest" description="Disordered" evidence="1">
    <location>
        <begin position="590"/>
        <end position="665"/>
    </location>
</feature>
<feature type="compositionally biased region" description="Basic and acidic residues" evidence="1">
    <location>
        <begin position="623"/>
        <end position="652"/>
    </location>
</feature>
<proteinExistence type="predicted"/>
<name>A0A183VHE4_TOXCA</name>